<dbReference type="SMART" id="SM00563">
    <property type="entry name" value="PlsC"/>
    <property type="match status" value="1"/>
</dbReference>
<dbReference type="PANTHER" id="PTHR23063:SF52">
    <property type="entry name" value="LYSOPHOSPHATIDYLCHOLINE ACYLTRANSFERASE"/>
    <property type="match status" value="1"/>
</dbReference>
<comment type="caution">
    <text evidence="9">The sequence shown here is derived from an EMBL/GenBank/DDBJ whole genome shotgun (WGS) entry which is preliminary data.</text>
</comment>
<protein>
    <submittedName>
        <fullName evidence="9">1-acyl-sn-glycerol-3-phosphate acyltransferase</fullName>
    </submittedName>
</protein>
<reference evidence="9 10" key="1">
    <citation type="submission" date="2020-08" db="EMBL/GenBank/DDBJ databases">
        <title>Aquariorum lacteus gen. nov., sp. nov., a new member of the family Comamonadaceae, isolated from freshwater aquarium.</title>
        <authorList>
            <person name="Chun S.-J."/>
        </authorList>
    </citation>
    <scope>NUCLEOTIDE SEQUENCE [LARGE SCALE GENOMIC DNA]</scope>
    <source>
        <strain evidence="9 10">SJAQ100</strain>
    </source>
</reference>
<dbReference type="InterPro" id="IPR002123">
    <property type="entry name" value="Plipid/glycerol_acylTrfase"/>
</dbReference>
<dbReference type="CDD" id="cd07989">
    <property type="entry name" value="LPLAT_AGPAT-like"/>
    <property type="match status" value="1"/>
</dbReference>
<dbReference type="Pfam" id="PF01553">
    <property type="entry name" value="Acyltransferase"/>
    <property type="match status" value="1"/>
</dbReference>
<evidence type="ECO:0000256" key="4">
    <source>
        <dbReference type="ARBA" id="ARBA00022989"/>
    </source>
</evidence>
<accession>A0A839HQZ5</accession>
<dbReference type="PANTHER" id="PTHR23063">
    <property type="entry name" value="PHOSPHOLIPID ACYLTRANSFERASE"/>
    <property type="match status" value="1"/>
</dbReference>
<dbReference type="SUPFAM" id="SSF69593">
    <property type="entry name" value="Glycerol-3-phosphate (1)-acyltransferase"/>
    <property type="match status" value="1"/>
</dbReference>
<dbReference type="GO" id="GO:0006629">
    <property type="term" value="P:lipid metabolic process"/>
    <property type="evidence" value="ECO:0007669"/>
    <property type="project" value="UniProtKB-KW"/>
</dbReference>
<evidence type="ECO:0000256" key="5">
    <source>
        <dbReference type="ARBA" id="ARBA00023098"/>
    </source>
</evidence>
<sequence length="272" mass="29679">MWPTSWRPKPPEPGLPVKQLLRTPVVAWRLLRVLLHILRGVLTVALVLPWLGPAARHRQVQAWAQAALRALGMRLVVEGQPRPGATLLVANHVSWLDITAIHAVCPQARFVSKAEVRRWPLLRHLSDAAGTLYLSRESRRDALRVVHQVSEALQAGDVVAVFPEGTTSDGRSLLPFHGNMLQAAIAVEVPVQPLALRYSDAESAISRAAPYIDQISLVASVLAVVRARGLTLRVQWLPARGSRHADRRALAHTLRADIAEALGLPAEAAAGH</sequence>
<dbReference type="AlphaFoldDB" id="A0A839HQZ5"/>
<dbReference type="Proteomes" id="UP000586093">
    <property type="component" value="Unassembled WGS sequence"/>
</dbReference>
<evidence type="ECO:0000256" key="3">
    <source>
        <dbReference type="ARBA" id="ARBA00022692"/>
    </source>
</evidence>
<dbReference type="EMBL" id="JACIVI010000001">
    <property type="protein sequence ID" value="MBB1161719.1"/>
    <property type="molecule type" value="Genomic_DNA"/>
</dbReference>
<name>A0A839HQZ5_9BURK</name>
<comment type="subcellular location">
    <subcellularLocation>
        <location evidence="1">Membrane</location>
    </subcellularLocation>
</comment>
<evidence type="ECO:0000313" key="10">
    <source>
        <dbReference type="Proteomes" id="UP000586093"/>
    </source>
</evidence>
<evidence type="ECO:0000259" key="8">
    <source>
        <dbReference type="SMART" id="SM00563"/>
    </source>
</evidence>
<keyword evidence="2 9" id="KW-0808">Transferase</keyword>
<proteinExistence type="predicted"/>
<keyword evidence="10" id="KW-1185">Reference proteome</keyword>
<keyword evidence="6" id="KW-0472">Membrane</keyword>
<organism evidence="9 10">
    <name type="scientific">Aquariibacter albus</name>
    <dbReference type="NCBI Taxonomy" id="2759899"/>
    <lineage>
        <taxon>Bacteria</taxon>
        <taxon>Pseudomonadati</taxon>
        <taxon>Pseudomonadota</taxon>
        <taxon>Betaproteobacteria</taxon>
        <taxon>Burkholderiales</taxon>
        <taxon>Sphaerotilaceae</taxon>
        <taxon>Aquariibacter</taxon>
    </lineage>
</organism>
<dbReference type="GO" id="GO:0016746">
    <property type="term" value="F:acyltransferase activity"/>
    <property type="evidence" value="ECO:0007669"/>
    <property type="project" value="UniProtKB-KW"/>
</dbReference>
<evidence type="ECO:0000256" key="7">
    <source>
        <dbReference type="ARBA" id="ARBA00023315"/>
    </source>
</evidence>
<feature type="domain" description="Phospholipid/glycerol acyltransferase" evidence="8">
    <location>
        <begin position="86"/>
        <end position="199"/>
    </location>
</feature>
<gene>
    <name evidence="9" type="ORF">H4F90_06975</name>
</gene>
<evidence type="ECO:0000313" key="9">
    <source>
        <dbReference type="EMBL" id="MBB1161719.1"/>
    </source>
</evidence>
<keyword evidence="7 9" id="KW-0012">Acyltransferase</keyword>
<keyword evidence="4" id="KW-1133">Transmembrane helix</keyword>
<evidence type="ECO:0000256" key="1">
    <source>
        <dbReference type="ARBA" id="ARBA00004370"/>
    </source>
</evidence>
<evidence type="ECO:0000256" key="6">
    <source>
        <dbReference type="ARBA" id="ARBA00023136"/>
    </source>
</evidence>
<dbReference type="GO" id="GO:0016020">
    <property type="term" value="C:membrane"/>
    <property type="evidence" value="ECO:0007669"/>
    <property type="project" value="UniProtKB-SubCell"/>
</dbReference>
<keyword evidence="3" id="KW-0812">Transmembrane</keyword>
<keyword evidence="5" id="KW-0443">Lipid metabolism</keyword>
<evidence type="ECO:0000256" key="2">
    <source>
        <dbReference type="ARBA" id="ARBA00022679"/>
    </source>
</evidence>